<evidence type="ECO:0000313" key="2">
    <source>
        <dbReference type="EMBL" id="OFA11312.1"/>
    </source>
</evidence>
<gene>
    <name evidence="2" type="ORF">LASUN_09210</name>
</gene>
<organism evidence="2 3">
    <name type="scientific">Lentilactobacillus sunkii</name>
    <dbReference type="NCBI Taxonomy" id="481719"/>
    <lineage>
        <taxon>Bacteria</taxon>
        <taxon>Bacillati</taxon>
        <taxon>Bacillota</taxon>
        <taxon>Bacilli</taxon>
        <taxon>Lactobacillales</taxon>
        <taxon>Lactobacillaceae</taxon>
        <taxon>Lentilactobacillus</taxon>
    </lineage>
</organism>
<accession>A0A1E7XE89</accession>
<protein>
    <submittedName>
        <fullName evidence="2">Uncharacterized protein</fullName>
    </submittedName>
</protein>
<keyword evidence="1" id="KW-0732">Signal</keyword>
<evidence type="ECO:0000256" key="1">
    <source>
        <dbReference type="SAM" id="SignalP"/>
    </source>
</evidence>
<dbReference type="RefSeq" id="WP_083274423.1">
    <property type="nucleotide sequence ID" value="NZ_JAZHVW010000001.1"/>
</dbReference>
<feature type="signal peptide" evidence="1">
    <location>
        <begin position="1"/>
        <end position="25"/>
    </location>
</feature>
<reference evidence="2 3" key="1">
    <citation type="submission" date="2016-09" db="EMBL/GenBank/DDBJ databases">
        <title>Genome Sequence of Lactobacillus sunkii Strain CG01.</title>
        <authorList>
            <person name="Poehlein A."/>
            <person name="Gabris C."/>
            <person name="Bengelsdorf F.R."/>
            <person name="Duerre P."/>
            <person name="Daniel R."/>
        </authorList>
    </citation>
    <scope>NUCLEOTIDE SEQUENCE [LARGE SCALE GENOMIC DNA]</scope>
    <source>
        <strain evidence="2 3">CG_D</strain>
    </source>
</reference>
<evidence type="ECO:0000313" key="3">
    <source>
        <dbReference type="Proteomes" id="UP000177010"/>
    </source>
</evidence>
<comment type="caution">
    <text evidence="2">The sequence shown here is derived from an EMBL/GenBank/DDBJ whole genome shotgun (WGS) entry which is preliminary data.</text>
</comment>
<feature type="chain" id="PRO_5009449537" evidence="1">
    <location>
        <begin position="26"/>
        <end position="281"/>
    </location>
</feature>
<sequence>MNKKMLLFTLGLLGGVFFTSTNTFAQTKGLHRISSHWVNQYAKENNELNHYYRFNQNTQSGPFKEAKVILPKGTIVNGYIGNDSASKTHYALRGQTGLSYTLKKRVGMKDPWKSLDIWQTYMPSRYTRVKRPSFMPALGEGVFYSGGVKTFKNMAANSKSSSDAIRITTDGYVEFYKHRSKPLISEYYEKFSYNQKPTSYAKINHTLVKESKTYLYFSHNLKGINDKKVRTSGANKYRLTIHNLHTPYRYKTRYVISYASIYTIGNYHFYSIPLISEGLGD</sequence>
<dbReference type="EMBL" id="MIQE01000010">
    <property type="protein sequence ID" value="OFA11312.1"/>
    <property type="molecule type" value="Genomic_DNA"/>
</dbReference>
<dbReference type="AlphaFoldDB" id="A0A1E7XE89"/>
<dbReference type="Proteomes" id="UP000177010">
    <property type="component" value="Unassembled WGS sequence"/>
</dbReference>
<name>A0A1E7XE89_9LACO</name>
<proteinExistence type="predicted"/>